<reference evidence="3 4" key="1">
    <citation type="journal article" date="2020" name="ISME J.">
        <title>Comparative genomics reveals insights into cyanobacterial evolution and habitat adaptation.</title>
        <authorList>
            <person name="Chen M.Y."/>
            <person name="Teng W.K."/>
            <person name="Zhao L."/>
            <person name="Hu C.X."/>
            <person name="Zhou Y.K."/>
            <person name="Han B.P."/>
            <person name="Song L.R."/>
            <person name="Shu W.S."/>
        </authorList>
    </citation>
    <scope>NUCLEOTIDE SEQUENCE [LARGE SCALE GENOMIC DNA]</scope>
    <source>
        <strain evidence="3 4">FACHB-288</strain>
    </source>
</reference>
<dbReference type="EMBL" id="JACJQH010000013">
    <property type="protein sequence ID" value="MBD2195809.1"/>
    <property type="molecule type" value="Genomic_DNA"/>
</dbReference>
<dbReference type="Pfam" id="PF12770">
    <property type="entry name" value="CHAT"/>
    <property type="match status" value="1"/>
</dbReference>
<gene>
    <name evidence="3" type="ORF">H6G24_09935</name>
</gene>
<dbReference type="InterPro" id="IPR007890">
    <property type="entry name" value="CHASE2"/>
</dbReference>
<dbReference type="SMART" id="SM01080">
    <property type="entry name" value="CHASE2"/>
    <property type="match status" value="1"/>
</dbReference>
<protein>
    <submittedName>
        <fullName evidence="3">CHASE2 domain-containing protein</fullName>
    </submittedName>
</protein>
<feature type="transmembrane region" description="Helical" evidence="1">
    <location>
        <begin position="732"/>
        <end position="755"/>
    </location>
</feature>
<feature type="domain" description="CHASE2" evidence="2">
    <location>
        <begin position="403"/>
        <end position="724"/>
    </location>
</feature>
<keyword evidence="4" id="KW-1185">Reference proteome</keyword>
<sequence length="783" mass="88538">MNKLVVFSFLSGDLHQGFSAVTAQVWDSNRQYPMKLTGTLPPAPELSELYHRWQLLYEALHQRLGSRLRIKIHAQDVTNISVSEFGEVCQQLKNSINRWLNSEPFQNIVQQLRTLLNRNDTIRVIFETNIPLLQRLPWHLWNFFDDYRQAEVALSSHEYEPPHNEKRKPIGKVKILAILGNSEGIDIDKDRTLLKGLQSAEIEFLVEPTRRQVDRYLWNQDWDILFFAGHSSSQADEDTGKIYLNQTESLTIPQLKNALQNAIARGLQLAIFNSCDSTGLARDLADLNIPQMIVMREPVPDLVAQEFLKNFLVAFAGDKLFYTAVREARERLQGWENDFPCASWLPVICQNPTTVPITWSELCGNSHDSIHSNLGIRQSIATILLSTAIATLSIIGLRFLGVFQTQELQAFDHIIRLRPQEEQDSRLLVVEVTEKDIQNLSELRRGLKSISDQKLAKLLEKLQTYQPRVIGIDIYRDIPDFQEKLKQLPLTAQLNQENVIAVCKGKDSEHDPQGIKPPIGVPVDRQGFTDAIRDPDGIIRRQILMVKQEISSRCTTPFSLNLQLAARYLYSENIQYELTNNGVIFHSPTHNKTFWRLAAGSSGGYQKGVGKVDLGGIQILTNYRNSKFEQVTVEDVLSGAVKSDAVKDKIILIGVTAQSLRDSFPTPDSVGQQPYQETPGLLIQAQMTSQIISAVLDRRPIIWVLPYWGDILWIWGWCLVSGLIVWPVRSLLVQICTVVTIAVVLYGVCTLILLIQGAWLPLIPSILGVIFSGGSVLVFRLSM</sequence>
<evidence type="ECO:0000256" key="1">
    <source>
        <dbReference type="SAM" id="Phobius"/>
    </source>
</evidence>
<feature type="transmembrane region" description="Helical" evidence="1">
    <location>
        <begin position="707"/>
        <end position="726"/>
    </location>
</feature>
<comment type="caution">
    <text evidence="3">The sequence shown here is derived from an EMBL/GenBank/DDBJ whole genome shotgun (WGS) entry which is preliminary data.</text>
</comment>
<organism evidence="3 4">
    <name type="scientific">Calothrix parietina FACHB-288</name>
    <dbReference type="NCBI Taxonomy" id="2692896"/>
    <lineage>
        <taxon>Bacteria</taxon>
        <taxon>Bacillati</taxon>
        <taxon>Cyanobacteriota</taxon>
        <taxon>Cyanophyceae</taxon>
        <taxon>Nostocales</taxon>
        <taxon>Calotrichaceae</taxon>
        <taxon>Calothrix</taxon>
    </lineage>
</organism>
<dbReference type="RefSeq" id="WP_190545478.1">
    <property type="nucleotide sequence ID" value="NZ_CAWPNO010000035.1"/>
</dbReference>
<name>A0ABR8A7G3_9CYAN</name>
<keyword evidence="1" id="KW-0812">Transmembrane</keyword>
<accession>A0ABR8A7G3</accession>
<evidence type="ECO:0000313" key="4">
    <source>
        <dbReference type="Proteomes" id="UP000658514"/>
    </source>
</evidence>
<keyword evidence="1" id="KW-0472">Membrane</keyword>
<proteinExistence type="predicted"/>
<dbReference type="Pfam" id="PF05226">
    <property type="entry name" value="CHASE2"/>
    <property type="match status" value="1"/>
</dbReference>
<evidence type="ECO:0000259" key="2">
    <source>
        <dbReference type="SMART" id="SM01080"/>
    </source>
</evidence>
<dbReference type="InterPro" id="IPR024983">
    <property type="entry name" value="CHAT_dom"/>
</dbReference>
<dbReference type="Proteomes" id="UP000658514">
    <property type="component" value="Unassembled WGS sequence"/>
</dbReference>
<evidence type="ECO:0000313" key="3">
    <source>
        <dbReference type="EMBL" id="MBD2195809.1"/>
    </source>
</evidence>
<keyword evidence="1" id="KW-1133">Transmembrane helix</keyword>
<feature type="transmembrane region" description="Helical" evidence="1">
    <location>
        <begin position="762"/>
        <end position="781"/>
    </location>
</feature>